<protein>
    <recommendedName>
        <fullName evidence="3">Flagellar protein FlgN</fullName>
    </recommendedName>
</protein>
<dbReference type="OrthoDB" id="7410510at2"/>
<accession>A0A845B5N1</accession>
<evidence type="ECO:0008006" key="3">
    <source>
        <dbReference type="Google" id="ProtNLM"/>
    </source>
</evidence>
<evidence type="ECO:0000313" key="2">
    <source>
        <dbReference type="Proteomes" id="UP000431922"/>
    </source>
</evidence>
<dbReference type="Proteomes" id="UP000431922">
    <property type="component" value="Unassembled WGS sequence"/>
</dbReference>
<proteinExistence type="predicted"/>
<dbReference type="SUPFAM" id="SSF140566">
    <property type="entry name" value="FlgN-like"/>
    <property type="match status" value="1"/>
</dbReference>
<dbReference type="EMBL" id="WTYL01000005">
    <property type="protein sequence ID" value="MXP45670.1"/>
    <property type="molecule type" value="Genomic_DNA"/>
</dbReference>
<reference evidence="1 2" key="1">
    <citation type="submission" date="2019-12" db="EMBL/GenBank/DDBJ databases">
        <title>Genomic-based taxomic classification of the family Erythrobacteraceae.</title>
        <authorList>
            <person name="Xu L."/>
        </authorList>
    </citation>
    <scope>NUCLEOTIDE SEQUENCE [LARGE SCALE GENOMIC DNA]</scope>
    <source>
        <strain evidence="1 2">KCTC 42453</strain>
    </source>
</reference>
<name>A0A845B5N1_9SPHN</name>
<comment type="caution">
    <text evidence="1">The sequence shown here is derived from an EMBL/GenBank/DDBJ whole genome shotgun (WGS) entry which is preliminary data.</text>
</comment>
<evidence type="ECO:0000313" key="1">
    <source>
        <dbReference type="EMBL" id="MXP45670.1"/>
    </source>
</evidence>
<keyword evidence="2" id="KW-1185">Reference proteome</keyword>
<dbReference type="AlphaFoldDB" id="A0A845B5N1"/>
<dbReference type="InterPro" id="IPR036679">
    <property type="entry name" value="FlgN-like_sf"/>
</dbReference>
<gene>
    <name evidence="1" type="ORF">GRI65_14550</name>
</gene>
<dbReference type="GO" id="GO:0044780">
    <property type="term" value="P:bacterial-type flagellum assembly"/>
    <property type="evidence" value="ECO:0007669"/>
    <property type="project" value="InterPro"/>
</dbReference>
<organism evidence="1 2">
    <name type="scientific">Allopontixanthobacter sediminis</name>
    <dbReference type="NCBI Taxonomy" id="1689985"/>
    <lineage>
        <taxon>Bacteria</taxon>
        <taxon>Pseudomonadati</taxon>
        <taxon>Pseudomonadota</taxon>
        <taxon>Alphaproteobacteria</taxon>
        <taxon>Sphingomonadales</taxon>
        <taxon>Erythrobacteraceae</taxon>
        <taxon>Allopontixanthobacter</taxon>
    </lineage>
</organism>
<sequence length="99" mass="10740">MVAVLQAERQALAEMDIDALMVSAIGKQGLCDDLQQAAPTGLDQECEGLLRSARQLNEVNRRVRNLLAVNVAARLDALTGSAGLYRRQAGSQHFGRHRA</sequence>